<evidence type="ECO:0000313" key="6">
    <source>
        <dbReference type="EMBL" id="GCE18279.1"/>
    </source>
</evidence>
<dbReference type="GO" id="GO:0004643">
    <property type="term" value="F:phosphoribosylaminoimidazolecarboxamide formyltransferase activity"/>
    <property type="evidence" value="ECO:0007669"/>
    <property type="project" value="InterPro"/>
</dbReference>
<organism evidence="6 7">
    <name type="scientific">Dictyobacter kobayashii</name>
    <dbReference type="NCBI Taxonomy" id="2014872"/>
    <lineage>
        <taxon>Bacteria</taxon>
        <taxon>Bacillati</taxon>
        <taxon>Chloroflexota</taxon>
        <taxon>Ktedonobacteria</taxon>
        <taxon>Ktedonobacterales</taxon>
        <taxon>Dictyobacteraceae</taxon>
        <taxon>Dictyobacter</taxon>
    </lineage>
</organism>
<dbReference type="GO" id="GO:0003937">
    <property type="term" value="F:IMP cyclohydrolase activity"/>
    <property type="evidence" value="ECO:0007669"/>
    <property type="project" value="InterPro"/>
</dbReference>
<keyword evidence="1" id="KW-0808">Transferase</keyword>
<comment type="caution">
    <text evidence="6">The sequence shown here is derived from an EMBL/GenBank/DDBJ whole genome shotgun (WGS) entry which is preliminary data.</text>
</comment>
<evidence type="ECO:0000256" key="1">
    <source>
        <dbReference type="ARBA" id="ARBA00022679"/>
    </source>
</evidence>
<reference evidence="7" key="1">
    <citation type="submission" date="2018-12" db="EMBL/GenBank/DDBJ databases">
        <title>Tengunoibacter tsumagoiensis gen. nov., sp. nov., Dictyobacter kobayashii sp. nov., D. alpinus sp. nov., and D. joshuensis sp. nov. and description of Dictyobacteraceae fam. nov. within the order Ktedonobacterales isolated from Tengu-no-mugimeshi.</title>
        <authorList>
            <person name="Wang C.M."/>
            <person name="Zheng Y."/>
            <person name="Sakai Y."/>
            <person name="Toyoda A."/>
            <person name="Minakuchi Y."/>
            <person name="Abe K."/>
            <person name="Yokota A."/>
            <person name="Yabe S."/>
        </authorList>
    </citation>
    <scope>NUCLEOTIDE SEQUENCE [LARGE SCALE GENOMIC DNA]</scope>
    <source>
        <strain evidence="7">Uno11</strain>
    </source>
</reference>
<gene>
    <name evidence="6" type="ORF">KDK_20790</name>
</gene>
<dbReference type="SUPFAM" id="SSF52335">
    <property type="entry name" value="Methylglyoxal synthase-like"/>
    <property type="match status" value="1"/>
</dbReference>
<dbReference type="AlphaFoldDB" id="A0A402AGQ9"/>
<feature type="domain" description="MGS-like" evidence="5">
    <location>
        <begin position="1"/>
        <end position="143"/>
    </location>
</feature>
<dbReference type="EMBL" id="BIFS01000001">
    <property type="protein sequence ID" value="GCE18279.1"/>
    <property type="molecule type" value="Genomic_DNA"/>
</dbReference>
<dbReference type="GO" id="GO:0005829">
    <property type="term" value="C:cytosol"/>
    <property type="evidence" value="ECO:0007669"/>
    <property type="project" value="TreeGrafter"/>
</dbReference>
<dbReference type="PANTHER" id="PTHR11692:SF0">
    <property type="entry name" value="BIFUNCTIONAL PURINE BIOSYNTHESIS PROTEIN ATIC"/>
    <property type="match status" value="1"/>
</dbReference>
<dbReference type="PANTHER" id="PTHR11692">
    <property type="entry name" value="BIFUNCTIONAL PURINE BIOSYNTHESIS PROTEIN PURH"/>
    <property type="match status" value="1"/>
</dbReference>
<keyword evidence="3" id="KW-0378">Hydrolase</keyword>
<keyword evidence="4" id="KW-0511">Multifunctional enzyme</keyword>
<keyword evidence="2" id="KW-0658">Purine biosynthesis</keyword>
<dbReference type="Proteomes" id="UP000287188">
    <property type="component" value="Unassembled WGS sequence"/>
</dbReference>
<evidence type="ECO:0000256" key="3">
    <source>
        <dbReference type="ARBA" id="ARBA00022801"/>
    </source>
</evidence>
<dbReference type="Gene3D" id="3.40.50.1380">
    <property type="entry name" value="Methylglyoxal synthase-like domain"/>
    <property type="match status" value="1"/>
</dbReference>
<protein>
    <recommendedName>
        <fullName evidence="5">MGS-like domain-containing protein</fullName>
    </recommendedName>
</protein>
<proteinExistence type="predicted"/>
<evidence type="ECO:0000256" key="4">
    <source>
        <dbReference type="ARBA" id="ARBA00023268"/>
    </source>
</evidence>
<evidence type="ECO:0000313" key="7">
    <source>
        <dbReference type="Proteomes" id="UP000287188"/>
    </source>
</evidence>
<dbReference type="InterPro" id="IPR002695">
    <property type="entry name" value="PurH-like"/>
</dbReference>
<accession>A0A402AGQ9</accession>
<sequence length="160" mass="17453">MRAIISVANREGLPMLAQELQSHHVTIFSTSGTQQELEAEGIKAQSVNELTQFPEILNGRVKTLHPAIFGGILAHRGLAEHEKELKSHQIVPIDIVAVNLYPFAEMVRDAATTLDEALEQIDIGGVALVRAAAKNFQDVVVLVRPRTISPCCKNGASRVR</sequence>
<dbReference type="PROSITE" id="PS51855">
    <property type="entry name" value="MGS"/>
    <property type="match status" value="1"/>
</dbReference>
<dbReference type="InterPro" id="IPR011607">
    <property type="entry name" value="MGS-like_dom"/>
</dbReference>
<dbReference type="SMART" id="SM00851">
    <property type="entry name" value="MGS"/>
    <property type="match status" value="1"/>
</dbReference>
<dbReference type="GO" id="GO:0006189">
    <property type="term" value="P:'de novo' IMP biosynthetic process"/>
    <property type="evidence" value="ECO:0007669"/>
    <property type="project" value="TreeGrafter"/>
</dbReference>
<name>A0A402AGQ9_9CHLR</name>
<dbReference type="Pfam" id="PF02142">
    <property type="entry name" value="MGS"/>
    <property type="match status" value="1"/>
</dbReference>
<dbReference type="CDD" id="cd01421">
    <property type="entry name" value="IMPCH"/>
    <property type="match status" value="1"/>
</dbReference>
<evidence type="ECO:0000256" key="2">
    <source>
        <dbReference type="ARBA" id="ARBA00022755"/>
    </source>
</evidence>
<keyword evidence="7" id="KW-1185">Reference proteome</keyword>
<evidence type="ECO:0000259" key="5">
    <source>
        <dbReference type="PROSITE" id="PS51855"/>
    </source>
</evidence>
<dbReference type="FunFam" id="3.40.50.1380:FF:000001">
    <property type="entry name" value="Bifunctional purine biosynthesis protein PurH"/>
    <property type="match status" value="1"/>
</dbReference>
<dbReference type="InterPro" id="IPR036914">
    <property type="entry name" value="MGS-like_dom_sf"/>
</dbReference>